<dbReference type="PANTHER" id="PTHR45700">
    <property type="entry name" value="UBIQUITIN-PROTEIN LIGASE E3C"/>
    <property type="match status" value="1"/>
</dbReference>
<dbReference type="Gene3D" id="3.90.1750.10">
    <property type="entry name" value="Hect, E3 ligase catalytic domains"/>
    <property type="match status" value="1"/>
</dbReference>
<dbReference type="PROSITE" id="PS50237">
    <property type="entry name" value="HECT"/>
    <property type="match status" value="1"/>
</dbReference>
<dbReference type="Pfam" id="PF16558">
    <property type="entry name" value="AZUL"/>
    <property type="match status" value="1"/>
</dbReference>
<gene>
    <name evidence="8" type="ORF">JX265_001396</name>
</gene>
<feature type="compositionally biased region" description="Polar residues" evidence="6">
    <location>
        <begin position="190"/>
        <end position="204"/>
    </location>
</feature>
<feature type="region of interest" description="Disordered" evidence="6">
    <location>
        <begin position="286"/>
        <end position="370"/>
    </location>
</feature>
<dbReference type="Proteomes" id="UP000829685">
    <property type="component" value="Unassembled WGS sequence"/>
</dbReference>
<dbReference type="PANTHER" id="PTHR45700:SF8">
    <property type="entry name" value="HECT-TYPE E3 UBIQUITIN TRANSFERASE"/>
    <property type="match status" value="1"/>
</dbReference>
<evidence type="ECO:0000256" key="1">
    <source>
        <dbReference type="ARBA" id="ARBA00000885"/>
    </source>
</evidence>
<dbReference type="Gene3D" id="3.30.2410.10">
    <property type="entry name" value="Hect, E3 ligase catalytic domain"/>
    <property type="match status" value="1"/>
</dbReference>
<dbReference type="InterPro" id="IPR000569">
    <property type="entry name" value="HECT_dom"/>
</dbReference>
<comment type="catalytic activity">
    <reaction evidence="1">
        <text>S-ubiquitinyl-[E2 ubiquitin-conjugating enzyme]-L-cysteine + [acceptor protein]-L-lysine = [E2 ubiquitin-conjugating enzyme]-L-cysteine + N(6)-ubiquitinyl-[acceptor protein]-L-lysine.</text>
        <dbReference type="EC" id="2.3.2.26"/>
    </reaction>
</comment>
<feature type="region of interest" description="Disordered" evidence="6">
    <location>
        <begin position="397"/>
        <end position="481"/>
    </location>
</feature>
<reference evidence="8" key="1">
    <citation type="submission" date="2021-03" db="EMBL/GenBank/DDBJ databases">
        <title>Revisited historic fungal species revealed as producer of novel bioactive compounds through whole genome sequencing and comparative genomics.</title>
        <authorList>
            <person name="Vignolle G.A."/>
            <person name="Hochenegger N."/>
            <person name="Mach R.L."/>
            <person name="Mach-Aigner A.R."/>
            <person name="Javad Rahimi M."/>
            <person name="Salim K.A."/>
            <person name="Chan C.M."/>
            <person name="Lim L.B.L."/>
            <person name="Cai F."/>
            <person name="Druzhinina I.S."/>
            <person name="U'Ren J.M."/>
            <person name="Derntl C."/>
        </authorList>
    </citation>
    <scope>NUCLEOTIDE SEQUENCE</scope>
    <source>
        <strain evidence="8">TUCIM 5799</strain>
    </source>
</reference>
<organism evidence="8 9">
    <name type="scientific">Neoarthrinium moseri</name>
    <dbReference type="NCBI Taxonomy" id="1658444"/>
    <lineage>
        <taxon>Eukaryota</taxon>
        <taxon>Fungi</taxon>
        <taxon>Dikarya</taxon>
        <taxon>Ascomycota</taxon>
        <taxon>Pezizomycotina</taxon>
        <taxon>Sordariomycetes</taxon>
        <taxon>Xylariomycetidae</taxon>
        <taxon>Amphisphaeriales</taxon>
        <taxon>Apiosporaceae</taxon>
        <taxon>Neoarthrinium</taxon>
    </lineage>
</organism>
<dbReference type="SMART" id="SM00119">
    <property type="entry name" value="HECTc"/>
    <property type="match status" value="1"/>
</dbReference>
<feature type="region of interest" description="Disordered" evidence="6">
    <location>
        <begin position="142"/>
        <end position="241"/>
    </location>
</feature>
<protein>
    <recommendedName>
        <fullName evidence="2">HECT-type E3 ubiquitin transferase</fullName>
        <ecNumber evidence="2">2.3.2.26</ecNumber>
    </recommendedName>
</protein>
<name>A0A9Q0AVU4_9PEZI</name>
<feature type="active site" description="Glycyl thioester intermediate" evidence="5">
    <location>
        <position position="1266"/>
    </location>
</feature>
<keyword evidence="4 5" id="KW-0833">Ubl conjugation pathway</keyword>
<comment type="caution">
    <text evidence="8">The sequence shown here is derived from an EMBL/GenBank/DDBJ whole genome shotgun (WGS) entry which is preliminary data.</text>
</comment>
<dbReference type="Gene3D" id="6.10.130.10">
    <property type="entry name" value="Ubiquitin-protein ligase E3A, N-terminal zinc-binding domain (AZUL)"/>
    <property type="match status" value="1"/>
</dbReference>
<feature type="domain" description="HECT" evidence="7">
    <location>
        <begin position="942"/>
        <end position="1298"/>
    </location>
</feature>
<dbReference type="InterPro" id="IPR035983">
    <property type="entry name" value="Hect_E3_ubiquitin_ligase"/>
</dbReference>
<feature type="compositionally biased region" description="Polar residues" evidence="6">
    <location>
        <begin position="292"/>
        <end position="302"/>
    </location>
</feature>
<feature type="region of interest" description="Disordered" evidence="6">
    <location>
        <begin position="1098"/>
        <end position="1127"/>
    </location>
</feature>
<feature type="compositionally biased region" description="Low complexity" evidence="6">
    <location>
        <begin position="347"/>
        <end position="364"/>
    </location>
</feature>
<dbReference type="InterPro" id="IPR044611">
    <property type="entry name" value="E3A/B/C-like"/>
</dbReference>
<evidence type="ECO:0000313" key="8">
    <source>
        <dbReference type="EMBL" id="KAI1881156.1"/>
    </source>
</evidence>
<feature type="compositionally biased region" description="Polar residues" evidence="6">
    <location>
        <begin position="402"/>
        <end position="411"/>
    </location>
</feature>
<evidence type="ECO:0000256" key="6">
    <source>
        <dbReference type="SAM" id="MobiDB-lite"/>
    </source>
</evidence>
<dbReference type="Pfam" id="PF00632">
    <property type="entry name" value="HECT"/>
    <property type="match status" value="1"/>
</dbReference>
<evidence type="ECO:0000256" key="3">
    <source>
        <dbReference type="ARBA" id="ARBA00022679"/>
    </source>
</evidence>
<dbReference type="GO" id="GO:0000209">
    <property type="term" value="P:protein polyubiquitination"/>
    <property type="evidence" value="ECO:0007669"/>
    <property type="project" value="InterPro"/>
</dbReference>
<dbReference type="EC" id="2.3.2.26" evidence="2"/>
<feature type="compositionally biased region" description="Basic and acidic residues" evidence="6">
    <location>
        <begin position="207"/>
        <end position="227"/>
    </location>
</feature>
<proteinExistence type="predicted"/>
<dbReference type="GO" id="GO:0061630">
    <property type="term" value="F:ubiquitin protein ligase activity"/>
    <property type="evidence" value="ECO:0007669"/>
    <property type="project" value="UniProtKB-EC"/>
</dbReference>
<evidence type="ECO:0000259" key="7">
    <source>
        <dbReference type="PROSITE" id="PS50237"/>
    </source>
</evidence>
<evidence type="ECO:0000256" key="2">
    <source>
        <dbReference type="ARBA" id="ARBA00012485"/>
    </source>
</evidence>
<dbReference type="FunFam" id="3.30.2410.10:FF:000003">
    <property type="entry name" value="probable E3 ubiquitin-protein ligase HERC4 isoform X1"/>
    <property type="match status" value="1"/>
</dbReference>
<evidence type="ECO:0000256" key="4">
    <source>
        <dbReference type="ARBA" id="ARBA00022786"/>
    </source>
</evidence>
<evidence type="ECO:0000313" key="9">
    <source>
        <dbReference type="Proteomes" id="UP000829685"/>
    </source>
</evidence>
<dbReference type="InterPro" id="IPR042556">
    <property type="entry name" value="AZUL_sf"/>
</dbReference>
<dbReference type="Gene3D" id="3.30.2160.10">
    <property type="entry name" value="Hect, E3 ligase catalytic domain"/>
    <property type="match status" value="1"/>
</dbReference>
<feature type="compositionally biased region" description="Polar residues" evidence="6">
    <location>
        <begin position="337"/>
        <end position="346"/>
    </location>
</feature>
<dbReference type="EMBL" id="JAFIMR010000002">
    <property type="protein sequence ID" value="KAI1881156.1"/>
    <property type="molecule type" value="Genomic_DNA"/>
</dbReference>
<keyword evidence="3" id="KW-0808">Transferase</keyword>
<feature type="compositionally biased region" description="Polar residues" evidence="6">
    <location>
        <begin position="160"/>
        <end position="175"/>
    </location>
</feature>
<feature type="compositionally biased region" description="Basic and acidic residues" evidence="6">
    <location>
        <begin position="454"/>
        <end position="467"/>
    </location>
</feature>
<accession>A0A9Q0AVU4</accession>
<evidence type="ECO:0000256" key="5">
    <source>
        <dbReference type="PROSITE-ProRule" id="PRU00104"/>
    </source>
</evidence>
<keyword evidence="9" id="KW-1185">Reference proteome</keyword>
<sequence length="1298" mass="145062">MTQESSHSGHGPAHANDLEARILAALWEEVPFPRLPSDAPPELKALVVEIENPRKIYTIHRAIRRHSLQLLIEKFISQLRYGCGYDDCTTPSCFSCRRRLAGKAPIRRYSPTSARTLAVQMAGQDNPELNICPNLDTPRGPSDAIKPLIFGPKPRLPKNELSNGRSTRKSGSSVRATVLDDKQLPRRRSQSNTGATPATLSQPRLSVPERRSCSHGGRREPASKELEDVPSPPPPSPASRVLINERPIRKDYRSFAANMFGTVAFKMLEWLAPNNMEAISSKAANTVDCGSKVSTSTNASTVDDSDDGLFVSSASMAEQDVEPLSPRNQEADHTNSHAHANGQSYPTRSRANSSTRVRTSSTSRPLAADRFSEVRLTDGFAEPISPLSPVSKVDKVPKRLVRSTSSISRQRPNGKPIDDALNQDPQGIQVGLENGVRSPGPGDENTDGFFSVGDSRESLISDDRSESPLEQDIPSDEPEAEDILPQGLSHFNIHTVDLLCHILQQDGTAENHLLEPQRIISPPKGTRENGVWRRRKAQLPYPHNLRLEWKLFIEQSIFNVLSDPHSILETFTTRGELIDSQSIWYYMLRLTRVAPSLVFDSLWTASESLFAPPKALQSARSPTANFFPQRPRSLTNEEAGFVLSVCFHALVAAAPVVFDASQLFDMSRIRSRGLTLSESGAVARQPSSLCLEYEDVFTDDLALRLARRLLAAIPTRKHFDELIELDQDSEDGTTEPDILEVFLSHLEPGREQQQTVESSRTERELHEKRVPILLLDWARTVMLNEWEGRPDVPGDGPFGGALSLIEAMYQKRNSLLLADVAFRTEYFGDRLDAIDLPVSWLAFNSSRQKAHLLDYPYIFHPSSLVSYFRAANFSRMSRSYEESSSLQTRITAIIATDSLVTDQHQKGVLQDLLKVASAKFLILDIGRKSVIKDAFDQLWRRQERELMRPLKVHLGEDTGEEGFDSGGVQQEFFRLAIAEALDPAYGAFTVDDRTRMTWFRPGSLEPEWKFELVGLLMSLAVFNGLTLPVTFPKALYMKLLGEPVTELHHIADGWPDLANGLTTLQEWDESQGAVEDIFARTYEFSIDMFGQPVSREMDSSKHPSWPQFSQHLTEPLSAGNPEDAPLVTGDNREAYVSDYIRYLTDVSVAPQFAAFARGFRACLDAKSLRLLTPALLQSLVEGTQEIDIGELRRAARYVGWDASHRAVRDFWAVVKRYDAPMRRRLLEFVTASDRVPVGGMRNVQFVVQRNGQEDGDAGHLPTAYTCYGTLLLPEYRDREVLRERLAMALENAQGFGFA</sequence>
<dbReference type="SUPFAM" id="SSF56204">
    <property type="entry name" value="Hect, E3 ligase catalytic domain"/>
    <property type="match status" value="1"/>
</dbReference>
<dbReference type="InterPro" id="IPR032353">
    <property type="entry name" value="AZUL"/>
</dbReference>